<dbReference type="SMART" id="SM00387">
    <property type="entry name" value="HATPase_c"/>
    <property type="match status" value="1"/>
</dbReference>
<dbReference type="EC" id="2.7.13.3" evidence="2"/>
<feature type="transmembrane region" description="Helical" evidence="8">
    <location>
        <begin position="58"/>
        <end position="83"/>
    </location>
</feature>
<proteinExistence type="predicted"/>
<keyword evidence="3" id="KW-0597">Phosphoprotein</keyword>
<comment type="catalytic activity">
    <reaction evidence="1">
        <text>ATP + protein L-histidine = ADP + protein N-phospho-L-histidine.</text>
        <dbReference type="EC" id="2.7.13.3"/>
    </reaction>
</comment>
<keyword evidence="11" id="KW-1185">Reference proteome</keyword>
<dbReference type="PANTHER" id="PTHR45436:SF5">
    <property type="entry name" value="SENSOR HISTIDINE KINASE TRCS"/>
    <property type="match status" value="1"/>
</dbReference>
<dbReference type="InterPro" id="IPR005467">
    <property type="entry name" value="His_kinase_dom"/>
</dbReference>
<evidence type="ECO:0000313" key="10">
    <source>
        <dbReference type="EMBL" id="GAA4930222.1"/>
    </source>
</evidence>
<evidence type="ECO:0000256" key="2">
    <source>
        <dbReference type="ARBA" id="ARBA00012438"/>
    </source>
</evidence>
<dbReference type="Proteomes" id="UP001501436">
    <property type="component" value="Unassembled WGS sequence"/>
</dbReference>
<evidence type="ECO:0000256" key="4">
    <source>
        <dbReference type="ARBA" id="ARBA00022679"/>
    </source>
</evidence>
<keyword evidence="4" id="KW-0808">Transferase</keyword>
<dbReference type="PROSITE" id="PS51257">
    <property type="entry name" value="PROKAR_LIPOPROTEIN"/>
    <property type="match status" value="1"/>
</dbReference>
<organism evidence="10 11">
    <name type="scientific">Mucilaginibacter defluvii</name>
    <dbReference type="NCBI Taxonomy" id="1196019"/>
    <lineage>
        <taxon>Bacteria</taxon>
        <taxon>Pseudomonadati</taxon>
        <taxon>Bacteroidota</taxon>
        <taxon>Sphingobacteriia</taxon>
        <taxon>Sphingobacteriales</taxon>
        <taxon>Sphingobacteriaceae</taxon>
        <taxon>Mucilaginibacter</taxon>
    </lineage>
</organism>
<evidence type="ECO:0000256" key="6">
    <source>
        <dbReference type="ARBA" id="ARBA00022777"/>
    </source>
</evidence>
<keyword evidence="6" id="KW-0418">Kinase</keyword>
<evidence type="ECO:0000256" key="7">
    <source>
        <dbReference type="ARBA" id="ARBA00022989"/>
    </source>
</evidence>
<dbReference type="Gene3D" id="3.30.565.10">
    <property type="entry name" value="Histidine kinase-like ATPase, C-terminal domain"/>
    <property type="match status" value="1"/>
</dbReference>
<dbReference type="InterPro" id="IPR036890">
    <property type="entry name" value="HATPase_C_sf"/>
</dbReference>
<dbReference type="InterPro" id="IPR003594">
    <property type="entry name" value="HATPase_dom"/>
</dbReference>
<feature type="transmembrane region" description="Helical" evidence="8">
    <location>
        <begin position="16"/>
        <end position="38"/>
    </location>
</feature>
<dbReference type="EMBL" id="BAABJI010000004">
    <property type="protein sequence ID" value="GAA4930222.1"/>
    <property type="molecule type" value="Genomic_DNA"/>
</dbReference>
<dbReference type="InterPro" id="IPR050428">
    <property type="entry name" value="TCS_sensor_his_kinase"/>
</dbReference>
<evidence type="ECO:0000259" key="9">
    <source>
        <dbReference type="PROSITE" id="PS50109"/>
    </source>
</evidence>
<dbReference type="Pfam" id="PF02518">
    <property type="entry name" value="HATPase_c"/>
    <property type="match status" value="1"/>
</dbReference>
<dbReference type="SMART" id="SM00388">
    <property type="entry name" value="HisKA"/>
    <property type="match status" value="1"/>
</dbReference>
<gene>
    <name evidence="10" type="ORF">GCM10023313_38810</name>
</gene>
<dbReference type="SUPFAM" id="SSF55874">
    <property type="entry name" value="ATPase domain of HSP90 chaperone/DNA topoisomerase II/histidine kinase"/>
    <property type="match status" value="1"/>
</dbReference>
<feature type="domain" description="Histidine kinase" evidence="9">
    <location>
        <begin position="150"/>
        <end position="350"/>
    </location>
</feature>
<dbReference type="InterPro" id="IPR036097">
    <property type="entry name" value="HisK_dim/P_sf"/>
</dbReference>
<comment type="caution">
    <text evidence="10">The sequence shown here is derived from an EMBL/GenBank/DDBJ whole genome shotgun (WGS) entry which is preliminary data.</text>
</comment>
<dbReference type="SUPFAM" id="SSF47384">
    <property type="entry name" value="Homodimeric domain of signal transducing histidine kinase"/>
    <property type="match status" value="1"/>
</dbReference>
<dbReference type="PANTHER" id="PTHR45436">
    <property type="entry name" value="SENSOR HISTIDINE KINASE YKOH"/>
    <property type="match status" value="1"/>
</dbReference>
<sequence length="350" mass="39801">MGHMSKLLSRSLKKSIIYAGIVLACSIPVYFIIINELWKYEMAEHNIILTEKAAREDSFLIIGTITALTVLFFVFLLAGLVLLNRRISRKLWQPFYDSLARIKNFDLNRQQSVQFDDTDIAEFAELNGHLHKLISGSVSAYNQQKEFADNASHELQTPLAIVQSKLDLLLQSQSLTDEQYHIIEDAHKALTRVGRINKNLLLLTRIDNSQYMEEEQLDLSFLLEKTITLFNQFAEAKQIIIHRDIDQSVAIKANKELLEILINNLLNNAIRHSAADKIIDVKLSSSQLSFTNAGAESLNRDQLFKRFSTASSGTPGTGLGLALVKQIADRYGWSIRYAYEQNKHVFLLNF</sequence>
<evidence type="ECO:0000256" key="8">
    <source>
        <dbReference type="SAM" id="Phobius"/>
    </source>
</evidence>
<dbReference type="Gene3D" id="1.10.287.130">
    <property type="match status" value="1"/>
</dbReference>
<dbReference type="CDD" id="cd00082">
    <property type="entry name" value="HisKA"/>
    <property type="match status" value="1"/>
</dbReference>
<protein>
    <recommendedName>
        <fullName evidence="2">histidine kinase</fullName>
        <ecNumber evidence="2">2.7.13.3</ecNumber>
    </recommendedName>
</protein>
<dbReference type="PROSITE" id="PS50109">
    <property type="entry name" value="HIS_KIN"/>
    <property type="match status" value="1"/>
</dbReference>
<keyword evidence="7 8" id="KW-1133">Transmembrane helix</keyword>
<name>A0ABP9GF64_9SPHI</name>
<evidence type="ECO:0000313" key="11">
    <source>
        <dbReference type="Proteomes" id="UP001501436"/>
    </source>
</evidence>
<keyword evidence="8" id="KW-0472">Membrane</keyword>
<evidence type="ECO:0000256" key="1">
    <source>
        <dbReference type="ARBA" id="ARBA00000085"/>
    </source>
</evidence>
<accession>A0ABP9GF64</accession>
<keyword evidence="5 8" id="KW-0812">Transmembrane</keyword>
<evidence type="ECO:0000256" key="3">
    <source>
        <dbReference type="ARBA" id="ARBA00022553"/>
    </source>
</evidence>
<reference evidence="11" key="1">
    <citation type="journal article" date="2019" name="Int. J. Syst. Evol. Microbiol.">
        <title>The Global Catalogue of Microorganisms (GCM) 10K type strain sequencing project: providing services to taxonomists for standard genome sequencing and annotation.</title>
        <authorList>
            <consortium name="The Broad Institute Genomics Platform"/>
            <consortium name="The Broad Institute Genome Sequencing Center for Infectious Disease"/>
            <person name="Wu L."/>
            <person name="Ma J."/>
        </authorList>
    </citation>
    <scope>NUCLEOTIDE SEQUENCE [LARGE SCALE GENOMIC DNA]</scope>
    <source>
        <strain evidence="11">JCM 18283</strain>
    </source>
</reference>
<dbReference type="InterPro" id="IPR003661">
    <property type="entry name" value="HisK_dim/P_dom"/>
</dbReference>
<dbReference type="Pfam" id="PF00512">
    <property type="entry name" value="HisKA"/>
    <property type="match status" value="1"/>
</dbReference>
<evidence type="ECO:0000256" key="5">
    <source>
        <dbReference type="ARBA" id="ARBA00022692"/>
    </source>
</evidence>